<accession>A0ABY5L1E2</accession>
<reference evidence="1 2" key="1">
    <citation type="submission" date="2022-07" db="EMBL/GenBank/DDBJ databases">
        <title>Novel species in genus cellulomonas.</title>
        <authorList>
            <person name="Ye L."/>
        </authorList>
    </citation>
    <scope>NUCLEOTIDE SEQUENCE [LARGE SCALE GENOMIC DNA]</scope>
    <source>
        <strain evidence="2">zg-Y338</strain>
    </source>
</reference>
<protein>
    <submittedName>
        <fullName evidence="1">Uncharacterized protein</fullName>
    </submittedName>
</protein>
<evidence type="ECO:0000313" key="1">
    <source>
        <dbReference type="EMBL" id="UUI75699.1"/>
    </source>
</evidence>
<dbReference type="RefSeq" id="WP_227568206.1">
    <property type="nucleotide sequence ID" value="NZ_CP101988.1"/>
</dbReference>
<sequence length="595" mass="63730">MDETQDPTRRIQDVAARLRHEHASDPTIQTVGWGLPRRGGALADDLSIIFYVTEKLPSARSIEAAGSAPIPAEIDGFPTDVQVVRLRPAAAGDRDEEEYDPLRGGVATSNSENHTVWFNGSGTLGVLARDNATGAAVALSNWHVWGDGGSEGDQIIQPGHPTGGDHIEGIGKVIACGPLITSLIEWEAPPPLAGGLYAGAAAAALAAAASDYRDPTRRGQDVTMPGPGALTLGESVDMAIEYPDLPLPGVPFATQVTWHYERETTDGVLEHDVTEKRVNTQFLLGKHVVTNKAAYWPGETVQLTAAIWDYQPRPCDGYHVVAHLIPHRRPRTALRVVLQPTACPRRFPDDPPDGEPPTTRCVDFDDHPIGEYPSQGAFEWLRYLSTGESPVRVVDWFSPAQGLQLPTRPLVLHHAPATRVTAQVVLFHPTPVTLTASNAAGEVVARVTSTAEQGEEQELELTGEGIVRVVARGGGGEALLLRYCADPVREQGLTIAVGEHVAAGIRAEQPEHDLAARRLQASRCCFGGSVRLPPDDEPGRWDVHLTVQNVNPVPQGTPPDQAATVIGGHLLSAHTSAEVIGCTAVMLLDHVFDVI</sequence>
<evidence type="ECO:0000313" key="2">
    <source>
        <dbReference type="Proteomes" id="UP001316189"/>
    </source>
</evidence>
<gene>
    <name evidence="1" type="ORF">NP064_01900</name>
</gene>
<keyword evidence="2" id="KW-1185">Reference proteome</keyword>
<organism evidence="1 2">
    <name type="scientific">Cellulomonas chengniuliangii</name>
    <dbReference type="NCBI Taxonomy" id="2968084"/>
    <lineage>
        <taxon>Bacteria</taxon>
        <taxon>Bacillati</taxon>
        <taxon>Actinomycetota</taxon>
        <taxon>Actinomycetes</taxon>
        <taxon>Micrococcales</taxon>
        <taxon>Cellulomonadaceae</taxon>
        <taxon>Cellulomonas</taxon>
    </lineage>
</organism>
<dbReference type="EMBL" id="CP101988">
    <property type="protein sequence ID" value="UUI75699.1"/>
    <property type="molecule type" value="Genomic_DNA"/>
</dbReference>
<name>A0ABY5L1E2_9CELL</name>
<proteinExistence type="predicted"/>
<dbReference type="Proteomes" id="UP001316189">
    <property type="component" value="Chromosome"/>
</dbReference>